<gene>
    <name evidence="1" type="ORF">CLV60_1367</name>
</gene>
<protein>
    <submittedName>
        <fullName evidence="1">Uncharacterized protein</fullName>
    </submittedName>
</protein>
<keyword evidence="2" id="KW-1185">Reference proteome</keyword>
<reference evidence="1 2" key="1">
    <citation type="submission" date="2018-03" db="EMBL/GenBank/DDBJ databases">
        <title>Genomic Encyclopedia of Archaeal and Bacterial Type Strains, Phase II (KMG-II): from individual species to whole genera.</title>
        <authorList>
            <person name="Goeker M."/>
        </authorList>
    </citation>
    <scope>NUCLEOTIDE SEQUENCE [LARGE SCALE GENOMIC DNA]</scope>
    <source>
        <strain evidence="1 2">DSM 29057</strain>
    </source>
</reference>
<proteinExistence type="predicted"/>
<sequence>MDTMKDQTRFKIEIEPTLRGYDIEYRFFENGDFGALNQVVINSTRKGGGIDFWEFGWLGVDLYDYERDEQLLNILLEPHEYNEKEKALEKFICLLKK</sequence>
<accession>A0A2P8F7G3</accession>
<organism evidence="1 2">
    <name type="scientific">Dyadobacter jiangsuensis</name>
    <dbReference type="NCBI Taxonomy" id="1591085"/>
    <lineage>
        <taxon>Bacteria</taxon>
        <taxon>Pseudomonadati</taxon>
        <taxon>Bacteroidota</taxon>
        <taxon>Cytophagia</taxon>
        <taxon>Cytophagales</taxon>
        <taxon>Spirosomataceae</taxon>
        <taxon>Dyadobacter</taxon>
    </lineage>
</organism>
<dbReference type="AlphaFoldDB" id="A0A2P8F7G3"/>
<comment type="caution">
    <text evidence="1">The sequence shown here is derived from an EMBL/GenBank/DDBJ whole genome shotgun (WGS) entry which is preliminary data.</text>
</comment>
<evidence type="ECO:0000313" key="1">
    <source>
        <dbReference type="EMBL" id="PSL17648.1"/>
    </source>
</evidence>
<name>A0A2P8F7G3_9BACT</name>
<dbReference type="EMBL" id="PYAS01000036">
    <property type="protein sequence ID" value="PSL17648.1"/>
    <property type="molecule type" value="Genomic_DNA"/>
</dbReference>
<evidence type="ECO:0000313" key="2">
    <source>
        <dbReference type="Proteomes" id="UP000241964"/>
    </source>
</evidence>
<dbReference type="Proteomes" id="UP000241964">
    <property type="component" value="Unassembled WGS sequence"/>
</dbReference>